<evidence type="ECO:0000313" key="2">
    <source>
        <dbReference type="EMBL" id="AKA26999.1"/>
    </source>
</evidence>
<feature type="compositionally biased region" description="Polar residues" evidence="1">
    <location>
        <begin position="81"/>
        <end position="98"/>
    </location>
</feature>
<organism evidence="2 3">
    <name type="scientific">Pseudomonas chlororaphis</name>
    <dbReference type="NCBI Taxonomy" id="587753"/>
    <lineage>
        <taxon>Bacteria</taxon>
        <taxon>Pseudomonadati</taxon>
        <taxon>Pseudomonadota</taxon>
        <taxon>Gammaproteobacteria</taxon>
        <taxon>Pseudomonadales</taxon>
        <taxon>Pseudomonadaceae</taxon>
        <taxon>Pseudomonas</taxon>
    </lineage>
</organism>
<feature type="region of interest" description="Disordered" evidence="1">
    <location>
        <begin position="1"/>
        <end position="21"/>
    </location>
</feature>
<reference evidence="2 3" key="1">
    <citation type="journal article" date="2015" name="Mol. Plant Microbe Interact.">
        <title>Comparative Genomic Analysis of Pseudomonas chlororaphis PCL1606 Reveals New Insight into Antifungal Compounds Involved in Biocontrol.</title>
        <authorList>
            <person name="Calderon C.E."/>
            <person name="Ramos C."/>
            <person name="de Vicente A."/>
            <person name="Cazorla F.M."/>
        </authorList>
    </citation>
    <scope>NUCLEOTIDE SEQUENCE [LARGE SCALE GENOMIC DNA]</scope>
    <source>
        <strain evidence="2 3">PCL1606</strain>
    </source>
</reference>
<evidence type="ECO:0000313" key="3">
    <source>
        <dbReference type="Proteomes" id="UP000032748"/>
    </source>
</evidence>
<gene>
    <name evidence="2" type="ORF">PCL1606_55540</name>
</gene>
<dbReference type="PATRIC" id="fig|587753.10.peg.5544"/>
<protein>
    <submittedName>
        <fullName evidence="2">Uncharacterized protein</fullName>
    </submittedName>
</protein>
<sequence>MSERTCHERTQPGLEPEAKPAAAVLGARGVFDCRTTSRTKHKRTRRVTRNLVPYAGANLIRFNGIRIIRSQPHSKAPRQEPGQSRQSPHRTPTPRQTA</sequence>
<name>A0A0D5Y7K3_9PSED</name>
<feature type="region of interest" description="Disordered" evidence="1">
    <location>
        <begin position="68"/>
        <end position="98"/>
    </location>
</feature>
<evidence type="ECO:0000256" key="1">
    <source>
        <dbReference type="SAM" id="MobiDB-lite"/>
    </source>
</evidence>
<dbReference type="EMBL" id="CP011110">
    <property type="protein sequence ID" value="AKA26999.1"/>
    <property type="molecule type" value="Genomic_DNA"/>
</dbReference>
<feature type="compositionally biased region" description="Basic and acidic residues" evidence="1">
    <location>
        <begin position="1"/>
        <end position="10"/>
    </location>
</feature>
<proteinExistence type="predicted"/>
<dbReference type="Proteomes" id="UP000032748">
    <property type="component" value="Chromosome"/>
</dbReference>
<dbReference type="AlphaFoldDB" id="A0A0D5Y7K3"/>
<dbReference type="KEGG" id="pcz:PCL1606_55540"/>
<accession>A0A0D5Y7K3</accession>